<comment type="caution">
    <text evidence="3">The sequence shown here is derived from an EMBL/GenBank/DDBJ whole genome shotgun (WGS) entry which is preliminary data.</text>
</comment>
<proteinExistence type="predicted"/>
<dbReference type="InterPro" id="IPR001466">
    <property type="entry name" value="Beta-lactam-related"/>
</dbReference>
<dbReference type="EMBL" id="JACTNG010000008">
    <property type="protein sequence ID" value="MBO1080387.1"/>
    <property type="molecule type" value="Genomic_DNA"/>
</dbReference>
<sequence>MNVVSPAAAAGFEPAALADAVAFAQAHDSPFPRDIRAHLDAGYFEAPPDNAVLGTVVPRGAPNGLLMRGGGLAVRWGDTRQADMTFSVAKSYLALLAGIALGDGLIADLDDTVSSSVDDPAFAGPRNGAITWTMLLNQTSEWEGTLFGKADRIDRGRDLQREGKGQKGIDRPLQAPGSYWEYNDVRVNALALALLHRFRRPLPEVFAERLMRPMGASVDWRWEGYSTSFVEIDGQRMPSVSGGGHWGGGVVTHAEDQALIGQLMLQDGLWDGKRLLPAGWVRRCTTPSALHGDYGLLWWLNAGGRYPGASRESYFAQGAGGNVIWIDPAHDVVGVFRWLDPAALPEALARFTAALR</sequence>
<evidence type="ECO:0000313" key="3">
    <source>
        <dbReference type="EMBL" id="MBO1080387.1"/>
    </source>
</evidence>
<feature type="domain" description="Beta-lactamase-related" evidence="2">
    <location>
        <begin position="85"/>
        <end position="335"/>
    </location>
</feature>
<dbReference type="Gene3D" id="3.40.710.10">
    <property type="entry name" value="DD-peptidase/beta-lactamase superfamily"/>
    <property type="match status" value="1"/>
</dbReference>
<dbReference type="SUPFAM" id="SSF56601">
    <property type="entry name" value="beta-lactamase/transpeptidase-like"/>
    <property type="match status" value="1"/>
</dbReference>
<dbReference type="InterPro" id="IPR050789">
    <property type="entry name" value="Diverse_Enzym_Activities"/>
</dbReference>
<reference evidence="3 4" key="1">
    <citation type="submission" date="2020-09" db="EMBL/GenBank/DDBJ databases">
        <title>Roseomonas.</title>
        <authorList>
            <person name="Zhu W."/>
        </authorList>
    </citation>
    <scope>NUCLEOTIDE SEQUENCE [LARGE SCALE GENOMIC DNA]</scope>
    <source>
        <strain evidence="3 4">573</strain>
    </source>
</reference>
<dbReference type="PANTHER" id="PTHR43283">
    <property type="entry name" value="BETA-LACTAMASE-RELATED"/>
    <property type="match status" value="1"/>
</dbReference>
<evidence type="ECO:0000259" key="2">
    <source>
        <dbReference type="Pfam" id="PF00144"/>
    </source>
</evidence>
<organism evidence="3 4">
    <name type="scientific">Roseomonas haemaphysalidis</name>
    <dbReference type="NCBI Taxonomy" id="2768162"/>
    <lineage>
        <taxon>Bacteria</taxon>
        <taxon>Pseudomonadati</taxon>
        <taxon>Pseudomonadota</taxon>
        <taxon>Alphaproteobacteria</taxon>
        <taxon>Acetobacterales</taxon>
        <taxon>Roseomonadaceae</taxon>
        <taxon>Roseomonas</taxon>
    </lineage>
</organism>
<dbReference type="Pfam" id="PF00144">
    <property type="entry name" value="Beta-lactamase"/>
    <property type="match status" value="1"/>
</dbReference>
<dbReference type="Proteomes" id="UP001518989">
    <property type="component" value="Unassembled WGS sequence"/>
</dbReference>
<gene>
    <name evidence="3" type="ORF">IAI61_15200</name>
</gene>
<dbReference type="GO" id="GO:0016787">
    <property type="term" value="F:hydrolase activity"/>
    <property type="evidence" value="ECO:0007669"/>
    <property type="project" value="UniProtKB-KW"/>
</dbReference>
<accession>A0ABS3KTQ2</accession>
<dbReference type="InterPro" id="IPR012338">
    <property type="entry name" value="Beta-lactam/transpept-like"/>
</dbReference>
<evidence type="ECO:0000256" key="1">
    <source>
        <dbReference type="ARBA" id="ARBA00022801"/>
    </source>
</evidence>
<keyword evidence="1 3" id="KW-0378">Hydrolase</keyword>
<keyword evidence="4" id="KW-1185">Reference proteome</keyword>
<protein>
    <submittedName>
        <fullName evidence="3">Serine hydrolase</fullName>
    </submittedName>
</protein>
<dbReference type="PANTHER" id="PTHR43283:SF11">
    <property type="entry name" value="BETA-LACTAMASE-RELATED DOMAIN-CONTAINING PROTEIN"/>
    <property type="match status" value="1"/>
</dbReference>
<evidence type="ECO:0000313" key="4">
    <source>
        <dbReference type="Proteomes" id="UP001518989"/>
    </source>
</evidence>
<name>A0ABS3KTQ2_9PROT</name>